<evidence type="ECO:0000259" key="2">
    <source>
        <dbReference type="Pfam" id="PF09976"/>
    </source>
</evidence>
<reference evidence="3 4" key="1">
    <citation type="journal article" date="2014" name="Mol. Plant Microbe Interact.">
        <title>The complete genome sequence of Candidatus Liberibacter americanus, associated with citrus Huanglongbing.</title>
        <authorList>
            <person name="Wulff N.A."/>
            <person name="Zhang S."/>
            <person name="Setubal J.C."/>
            <person name="Almeida N.F."/>
            <person name="Martins E.C."/>
            <person name="Harakava R."/>
            <person name="Kumar D."/>
            <person name="Rangel L.T."/>
            <person name="Foissac X."/>
            <person name="Bove J."/>
            <person name="Gabriel D.W."/>
        </authorList>
    </citation>
    <scope>NUCLEOTIDE SEQUENCE [LARGE SCALE GENOMIC DNA]</scope>
    <source>
        <strain evidence="3 4">Sao Paulo</strain>
    </source>
</reference>
<gene>
    <name evidence="3" type="ORF">lam_049</name>
</gene>
<evidence type="ECO:0000313" key="4">
    <source>
        <dbReference type="Proteomes" id="UP000017862"/>
    </source>
</evidence>
<evidence type="ECO:0000313" key="3">
    <source>
        <dbReference type="EMBL" id="AHA27432.1"/>
    </source>
</evidence>
<feature type="transmembrane region" description="Helical" evidence="1">
    <location>
        <begin position="20"/>
        <end position="43"/>
    </location>
</feature>
<feature type="domain" description="Ancillary SecYEG translocon subunit/Cell division coordinator CpoB TPR" evidence="2">
    <location>
        <begin position="24"/>
        <end position="187"/>
    </location>
</feature>
<dbReference type="eggNOG" id="COG4649">
    <property type="taxonomic scope" value="Bacteria"/>
</dbReference>
<evidence type="ECO:0000256" key="1">
    <source>
        <dbReference type="SAM" id="Phobius"/>
    </source>
</evidence>
<keyword evidence="4" id="KW-1185">Reference proteome</keyword>
<keyword evidence="1" id="KW-1133">Transmembrane helix</keyword>
<dbReference type="AlphaFoldDB" id="U6B6Q7"/>
<dbReference type="KEGG" id="lar:lam_049"/>
<keyword evidence="1" id="KW-0812">Transmembrane</keyword>
<dbReference type="PATRIC" id="fig|1261131.3.peg.43"/>
<dbReference type="Proteomes" id="UP000017862">
    <property type="component" value="Chromosome"/>
</dbReference>
<dbReference type="Gene3D" id="1.25.40.10">
    <property type="entry name" value="Tetratricopeptide repeat domain"/>
    <property type="match status" value="1"/>
</dbReference>
<name>U6B6Q7_9HYPH</name>
<protein>
    <recommendedName>
        <fullName evidence="2">Ancillary SecYEG translocon subunit/Cell division coordinator CpoB TPR domain-containing protein</fullName>
    </recommendedName>
</protein>
<proteinExistence type="predicted"/>
<dbReference type="SUPFAM" id="SSF48452">
    <property type="entry name" value="TPR-like"/>
    <property type="match status" value="1"/>
</dbReference>
<dbReference type="Pfam" id="PF09976">
    <property type="entry name" value="TPR_21"/>
    <property type="match status" value="1"/>
</dbReference>
<dbReference type="HOGENOM" id="CLU_073302_1_1_5"/>
<accession>U6B6Q7</accession>
<dbReference type="InterPro" id="IPR018704">
    <property type="entry name" value="SecYEG/CpoB_TPR"/>
</dbReference>
<dbReference type="STRING" id="1261131.lam_049"/>
<sequence length="216" mass="24062">MASTENKGSIKEKACKIKPYLYKLILPLIILICLLAGAVFYLFSYSNTSYDPVVDRFSNAVILFENDNFDEADKAFQKISSQGINPYSFLARMYSASILVKKNDLHNAANKLLAIADDNAIPSIIRDIATINAVQILIDHAKYDEISKILQKFNNPSSNMHYSATRILGLAELKAGNIEKAKKILESITKDTRANPRLRDSSKMILENIASSGKIK</sequence>
<organism evidence="3 4">
    <name type="scientific">Candidatus Liberibacter americanus str. Sao Paulo</name>
    <dbReference type="NCBI Taxonomy" id="1261131"/>
    <lineage>
        <taxon>Bacteria</taxon>
        <taxon>Pseudomonadati</taxon>
        <taxon>Pseudomonadota</taxon>
        <taxon>Alphaproteobacteria</taxon>
        <taxon>Hyphomicrobiales</taxon>
        <taxon>Rhizobiaceae</taxon>
        <taxon>Liberibacter</taxon>
    </lineage>
</organism>
<keyword evidence="1" id="KW-0472">Membrane</keyword>
<dbReference type="EMBL" id="CP006604">
    <property type="protein sequence ID" value="AHA27432.1"/>
    <property type="molecule type" value="Genomic_DNA"/>
</dbReference>
<dbReference type="InterPro" id="IPR011990">
    <property type="entry name" value="TPR-like_helical_dom_sf"/>
</dbReference>